<proteinExistence type="predicted"/>
<gene>
    <name evidence="2" type="ORF">K3136_04270</name>
</gene>
<keyword evidence="3" id="KW-1185">Reference proteome</keyword>
<sequence>MTNSPFRTRRSKRSGKVALTTMAALGGGALLSGCGEASAEQTVAPMQVANAEDGQEVQVFENVFACAKETGLSREECADMREEAIATAKEEAPRFEALADCEAQYGAGKCVEEGAGQEQTSGRRSHFSPFVAAFLWSRSNPRPVPAFSAPGGGYQTSRGVRLGYAGSPGKYYAGARAFEKARSIPKVKAASAMAKAGGFGEKSRGWSVSSRTGAAGAKAASRGG</sequence>
<dbReference type="Proteomes" id="UP000824321">
    <property type="component" value="Chromosome"/>
</dbReference>
<evidence type="ECO:0000313" key="2">
    <source>
        <dbReference type="EMBL" id="QZD95936.1"/>
    </source>
</evidence>
<evidence type="ECO:0000256" key="1">
    <source>
        <dbReference type="SAM" id="MobiDB-lite"/>
    </source>
</evidence>
<dbReference type="InterPro" id="IPR009576">
    <property type="entry name" value="Biofilm_formation_YgiB"/>
</dbReference>
<name>A0ABX9A3T9_9SPHN</name>
<dbReference type="Pfam" id="PF06693">
    <property type="entry name" value="DUF1190"/>
    <property type="match status" value="1"/>
</dbReference>
<feature type="region of interest" description="Disordered" evidence="1">
    <location>
        <begin position="199"/>
        <end position="224"/>
    </location>
</feature>
<dbReference type="EMBL" id="CP081294">
    <property type="protein sequence ID" value="QZD95936.1"/>
    <property type="molecule type" value="Genomic_DNA"/>
</dbReference>
<dbReference type="PROSITE" id="PS51257">
    <property type="entry name" value="PROKAR_LIPOPROTEIN"/>
    <property type="match status" value="1"/>
</dbReference>
<evidence type="ECO:0000313" key="3">
    <source>
        <dbReference type="Proteomes" id="UP000824321"/>
    </source>
</evidence>
<dbReference type="RefSeq" id="WP_221431662.1">
    <property type="nucleotide sequence ID" value="NZ_CP081294.1"/>
</dbReference>
<accession>A0ABX9A3T9</accession>
<feature type="compositionally biased region" description="Low complexity" evidence="1">
    <location>
        <begin position="213"/>
        <end position="224"/>
    </location>
</feature>
<organism evidence="2 3">
    <name type="scientific">Qipengyuania gelatinilytica</name>
    <dbReference type="NCBI Taxonomy" id="2867231"/>
    <lineage>
        <taxon>Bacteria</taxon>
        <taxon>Pseudomonadati</taxon>
        <taxon>Pseudomonadota</taxon>
        <taxon>Alphaproteobacteria</taxon>
        <taxon>Sphingomonadales</taxon>
        <taxon>Erythrobacteraceae</taxon>
        <taxon>Qipengyuania</taxon>
    </lineage>
</organism>
<reference evidence="2 3" key="1">
    <citation type="submission" date="2021-08" db="EMBL/GenBank/DDBJ databases">
        <title>Comparative Genomics Analysis of the Genus Qipengyuania Reveals Extensive Genetic Diversity and Metabolic Versatility, Including the Description of Fifteen Novel Species.</title>
        <authorList>
            <person name="Liu Y."/>
        </authorList>
    </citation>
    <scope>NUCLEOTIDE SEQUENCE [LARGE SCALE GENOMIC DNA]</scope>
    <source>
        <strain evidence="2 3">1NDH1</strain>
    </source>
</reference>
<protein>
    <submittedName>
        <fullName evidence="2">DUF1190 domain-containing protein</fullName>
    </submittedName>
</protein>